<organism evidence="8 9">
    <name type="scientific">Stemphylium lycopersici</name>
    <name type="common">Tomato gray leaf spot disease fungus</name>
    <name type="synonym">Thyrospora lycopersici</name>
    <dbReference type="NCBI Taxonomy" id="183478"/>
    <lineage>
        <taxon>Eukaryota</taxon>
        <taxon>Fungi</taxon>
        <taxon>Dikarya</taxon>
        <taxon>Ascomycota</taxon>
        <taxon>Pezizomycotina</taxon>
        <taxon>Dothideomycetes</taxon>
        <taxon>Pleosporomycetidae</taxon>
        <taxon>Pleosporales</taxon>
        <taxon>Pleosporineae</taxon>
        <taxon>Pleosporaceae</taxon>
        <taxon>Stemphylium</taxon>
    </lineage>
</organism>
<dbReference type="PANTHER" id="PTHR31779:SF5">
    <property type="entry name" value="ZN(II)2CYS6 TRANSCRIPTION FACTOR (EUROFUNG)"/>
    <property type="match status" value="1"/>
</dbReference>
<keyword evidence="2" id="KW-0862">Zinc</keyword>
<dbReference type="EMBL" id="QGDH01000237">
    <property type="protein sequence ID" value="RAR01995.1"/>
    <property type="molecule type" value="Genomic_DNA"/>
</dbReference>
<evidence type="ECO:0000313" key="9">
    <source>
        <dbReference type="Proteomes" id="UP000249619"/>
    </source>
</evidence>
<comment type="caution">
    <text evidence="8">The sequence shown here is derived from an EMBL/GenBank/DDBJ whole genome shotgun (WGS) entry which is preliminary data.</text>
</comment>
<accession>A0A364MSI9</accession>
<evidence type="ECO:0000256" key="3">
    <source>
        <dbReference type="ARBA" id="ARBA00023015"/>
    </source>
</evidence>
<evidence type="ECO:0000256" key="1">
    <source>
        <dbReference type="ARBA" id="ARBA00022723"/>
    </source>
</evidence>
<evidence type="ECO:0000256" key="5">
    <source>
        <dbReference type="ARBA" id="ARBA00023163"/>
    </source>
</evidence>
<dbReference type="AlphaFoldDB" id="A0A364MSI9"/>
<keyword evidence="4" id="KW-0238">DNA-binding</keyword>
<feature type="domain" description="Xylanolytic transcriptional activator regulatory" evidence="7">
    <location>
        <begin position="50"/>
        <end position="227"/>
    </location>
</feature>
<dbReference type="InterPro" id="IPR007219">
    <property type="entry name" value="XnlR_reg_dom"/>
</dbReference>
<dbReference type="Proteomes" id="UP000249619">
    <property type="component" value="Unassembled WGS sequence"/>
</dbReference>
<keyword evidence="6" id="KW-0539">Nucleus</keyword>
<evidence type="ECO:0000313" key="8">
    <source>
        <dbReference type="EMBL" id="RAR01995.1"/>
    </source>
</evidence>
<protein>
    <recommendedName>
        <fullName evidence="7">Xylanolytic transcriptional activator regulatory domain-containing protein</fullName>
    </recommendedName>
</protein>
<dbReference type="GO" id="GO:0003700">
    <property type="term" value="F:DNA-binding transcription factor activity"/>
    <property type="evidence" value="ECO:0007669"/>
    <property type="project" value="TreeGrafter"/>
</dbReference>
<evidence type="ECO:0000259" key="7">
    <source>
        <dbReference type="Pfam" id="PF04082"/>
    </source>
</evidence>
<keyword evidence="3" id="KW-0805">Transcription regulation</keyword>
<dbReference type="Pfam" id="PF04082">
    <property type="entry name" value="Fungal_trans"/>
    <property type="match status" value="1"/>
</dbReference>
<name>A0A364MSI9_STELY</name>
<keyword evidence="9" id="KW-1185">Reference proteome</keyword>
<keyword evidence="5" id="KW-0804">Transcription</keyword>
<dbReference type="GO" id="GO:0003677">
    <property type="term" value="F:DNA binding"/>
    <property type="evidence" value="ECO:0007669"/>
    <property type="project" value="UniProtKB-KW"/>
</dbReference>
<dbReference type="GO" id="GO:0008270">
    <property type="term" value="F:zinc ion binding"/>
    <property type="evidence" value="ECO:0007669"/>
    <property type="project" value="InterPro"/>
</dbReference>
<dbReference type="GO" id="GO:0009410">
    <property type="term" value="P:response to xenobiotic stimulus"/>
    <property type="evidence" value="ECO:0007669"/>
    <property type="project" value="TreeGrafter"/>
</dbReference>
<reference evidence="9" key="1">
    <citation type="submission" date="2018-05" db="EMBL/GenBank/DDBJ databases">
        <title>Draft genome sequence of Stemphylium lycopersici strain CIDEFI 213.</title>
        <authorList>
            <person name="Medina R."/>
            <person name="Franco M.E.E."/>
            <person name="Lucentini C.G."/>
            <person name="Saparrat M.C.N."/>
            <person name="Balatti P.A."/>
        </authorList>
    </citation>
    <scope>NUCLEOTIDE SEQUENCE [LARGE SCALE GENOMIC DNA]</scope>
    <source>
        <strain evidence="9">CIDEFI 213</strain>
    </source>
</reference>
<dbReference type="CDD" id="cd12148">
    <property type="entry name" value="fungal_TF_MHR"/>
    <property type="match status" value="1"/>
</dbReference>
<evidence type="ECO:0000256" key="6">
    <source>
        <dbReference type="ARBA" id="ARBA00023242"/>
    </source>
</evidence>
<dbReference type="GO" id="GO:0006351">
    <property type="term" value="P:DNA-templated transcription"/>
    <property type="evidence" value="ECO:0007669"/>
    <property type="project" value="InterPro"/>
</dbReference>
<gene>
    <name evidence="8" type="ORF">DDE83_008734</name>
</gene>
<dbReference type="InterPro" id="IPR052478">
    <property type="entry name" value="Metabolite_Synth_Reg"/>
</dbReference>
<evidence type="ECO:0000256" key="2">
    <source>
        <dbReference type="ARBA" id="ARBA00022833"/>
    </source>
</evidence>
<sequence length="444" mass="48972">MTLESSDQSASPMRMLAWNLFLGERQTSSSRQQEALTAILSEAEMRRLGSIYFEKVHPCYSFVDRTELLQSISRTWNGQRSGAQDAFLSGVAALALLFSDTQDVETELSLVSLSKRLLDPSIADPPSLHSATAWVLRTAYLRLTAKPEEAWLASCTTLHVIDAAGLMSCASRGSAFSASPDLVDIQLRKRVIGVAQHLNIWMSYDLGRSRVSLQNTDTTPPIPQPGEYTVELLELLPYSQILDPTNELSVDSLITALVDVLNRVHTEPPSVLAQCNLALCIHRRLHASKLEIPESVMNKVIGLIQRAIQAVHSNVATNRPWHHVAYIPFQAICTLLVIDTVQSFALLSEALACVVAVNDAYPGEATREATTAACTLLQLHRKRREAEVKKQSDMLSLYPSMDFSSQGSYSDPLNGNALSDFAWFNEFISQSDLSLGLDPLMQTL</sequence>
<dbReference type="PANTHER" id="PTHR31779">
    <property type="entry name" value="2-NITROPROPANE DIOXYGENASE FAMILY, PUTATIVE (AFU_ORTHOLOGUE AFUA_2G17430)-RELATED"/>
    <property type="match status" value="1"/>
</dbReference>
<keyword evidence="1" id="KW-0479">Metal-binding</keyword>
<proteinExistence type="predicted"/>
<evidence type="ECO:0000256" key="4">
    <source>
        <dbReference type="ARBA" id="ARBA00023125"/>
    </source>
</evidence>